<dbReference type="InterPro" id="IPR049739">
    <property type="entry name" value="YraL-like"/>
</dbReference>
<sequence length="138" mass="15717">MRYINANEILPKELVEKLQGFIQGEYIYIPAIKDHHKSWGEVSGFRKEIDRRNNEIINAYSSGSSIQELAEYYCLSVYAIRKIIYSKCHIGVAAELSLLLSPVTIATNLIKKLSGLLYNLHYQAKLGVKNLSLLMKLN</sequence>
<proteinExistence type="predicted"/>
<dbReference type="EMBL" id="CP004078">
    <property type="protein sequence ID" value="AHV97436.1"/>
    <property type="molecule type" value="Genomic_DNA"/>
</dbReference>
<dbReference type="PANTHER" id="PTHR37812:SF1">
    <property type="entry name" value="MU-LIKE PROPHAGE FLUMU PROTEIN C"/>
    <property type="match status" value="1"/>
</dbReference>
<dbReference type="Gene3D" id="1.10.10.60">
    <property type="entry name" value="Homeodomain-like"/>
    <property type="match status" value="1"/>
</dbReference>
<dbReference type="PANTHER" id="PTHR37812">
    <property type="entry name" value="MU-LIKE PROPHAGE FLUMU PROTEIN C"/>
    <property type="match status" value="1"/>
</dbReference>
<dbReference type="SUPFAM" id="SSF46689">
    <property type="entry name" value="Homeodomain-like"/>
    <property type="match status" value="1"/>
</dbReference>
<dbReference type="InterPro" id="IPR009057">
    <property type="entry name" value="Homeodomain-like_sf"/>
</dbReference>
<evidence type="ECO:0000313" key="2">
    <source>
        <dbReference type="Proteomes" id="UP000019772"/>
    </source>
</evidence>
<dbReference type="STRING" id="1268072.PSAB_12580"/>
<reference evidence="1 2" key="1">
    <citation type="journal article" date="2014" name="PLoS Genet.">
        <title>Comparative Genomic Analysis of N2-Fixing and Non-N2-Fixing Paenibacillus spp.: Organization, Evolution and Expression of the Nitrogen Fixation Genes.</title>
        <authorList>
            <person name="Xie J.B."/>
            <person name="Du Z."/>
            <person name="Bai L."/>
            <person name="Tian C."/>
            <person name="Zhang Y."/>
            <person name="Xie J.Y."/>
            <person name="Wang T."/>
            <person name="Liu X."/>
            <person name="Chen X."/>
            <person name="Cheng Q."/>
            <person name="Chen S."/>
            <person name="Li J."/>
        </authorList>
    </citation>
    <scope>NUCLEOTIDE SEQUENCE [LARGE SCALE GENOMIC DNA]</scope>
    <source>
        <strain evidence="1 2">T27</strain>
    </source>
</reference>
<accession>X4ZCY3</accession>
<dbReference type="HOGENOM" id="CLU_1853248_0_0_9"/>
<evidence type="ECO:0000313" key="1">
    <source>
        <dbReference type="EMBL" id="AHV97436.1"/>
    </source>
</evidence>
<organism evidence="1 2">
    <name type="scientific">Paenibacillus sabinae T27</name>
    <dbReference type="NCBI Taxonomy" id="1268072"/>
    <lineage>
        <taxon>Bacteria</taxon>
        <taxon>Bacillati</taxon>
        <taxon>Bacillota</taxon>
        <taxon>Bacilli</taxon>
        <taxon>Bacillales</taxon>
        <taxon>Paenibacillaceae</taxon>
        <taxon>Paenibacillus</taxon>
    </lineage>
</organism>
<dbReference type="eggNOG" id="COG5566">
    <property type="taxonomic scope" value="Bacteria"/>
</dbReference>
<dbReference type="InterPro" id="IPR052411">
    <property type="entry name" value="c-mor_Regulatory_Protein"/>
</dbReference>
<dbReference type="Proteomes" id="UP000019772">
    <property type="component" value="Chromosome"/>
</dbReference>
<dbReference type="KEGG" id="psab:PSAB_12580"/>
<dbReference type="NCBIfam" id="NF040785">
    <property type="entry name" value="CD3324_fam"/>
    <property type="match status" value="1"/>
</dbReference>
<protein>
    <recommendedName>
        <fullName evidence="3">Mor transcription activator domain-containing protein</fullName>
    </recommendedName>
</protein>
<name>X4ZCY3_9BACL</name>
<evidence type="ECO:0008006" key="3">
    <source>
        <dbReference type="Google" id="ProtNLM"/>
    </source>
</evidence>
<gene>
    <name evidence="1" type="ORF">PSAB_12580</name>
</gene>
<dbReference type="AlphaFoldDB" id="X4ZCY3"/>
<keyword evidence="2" id="KW-1185">Reference proteome</keyword>